<dbReference type="InterPro" id="IPR056738">
    <property type="entry name" value="NfeD1b_N"/>
</dbReference>
<dbReference type="PANTHER" id="PTHR33507">
    <property type="entry name" value="INNER MEMBRANE PROTEIN YBBJ"/>
    <property type="match status" value="1"/>
</dbReference>
<accession>A0A7C0Y3J8</accession>
<keyword evidence="4 5" id="KW-0472">Membrane</keyword>
<dbReference type="Pfam" id="PF01957">
    <property type="entry name" value="NfeD"/>
    <property type="match status" value="1"/>
</dbReference>
<dbReference type="Proteomes" id="UP000886289">
    <property type="component" value="Unassembled WGS sequence"/>
</dbReference>
<keyword evidence="3 5" id="KW-1133">Transmembrane helix</keyword>
<dbReference type="Gene3D" id="3.90.226.10">
    <property type="entry name" value="2-enoyl-CoA Hydratase, Chain A, domain 1"/>
    <property type="match status" value="1"/>
</dbReference>
<feature type="domain" description="NfeD1b N-terminal" evidence="8">
    <location>
        <begin position="24"/>
        <end position="188"/>
    </location>
</feature>
<evidence type="ECO:0000256" key="1">
    <source>
        <dbReference type="ARBA" id="ARBA00004141"/>
    </source>
</evidence>
<dbReference type="CDD" id="cd07020">
    <property type="entry name" value="Clp_protease_NfeD_1"/>
    <property type="match status" value="1"/>
</dbReference>
<dbReference type="PANTHER" id="PTHR33507:SF4">
    <property type="entry name" value="NODULATION COMPETITIVENESS PROTEIN NFED"/>
    <property type="match status" value="1"/>
</dbReference>
<dbReference type="EMBL" id="DRBS01000063">
    <property type="protein sequence ID" value="HDD43538.1"/>
    <property type="molecule type" value="Genomic_DNA"/>
</dbReference>
<feature type="domain" description="NfeD integral membrane" evidence="7">
    <location>
        <begin position="234"/>
        <end position="350"/>
    </location>
</feature>
<keyword evidence="2 5" id="KW-0812">Transmembrane</keyword>
<evidence type="ECO:0000256" key="5">
    <source>
        <dbReference type="SAM" id="Phobius"/>
    </source>
</evidence>
<name>A0A7C0Y3J8_DESA2</name>
<dbReference type="InterPro" id="IPR012340">
    <property type="entry name" value="NA-bd_OB-fold"/>
</dbReference>
<evidence type="ECO:0000259" key="6">
    <source>
        <dbReference type="Pfam" id="PF01957"/>
    </source>
</evidence>
<dbReference type="Pfam" id="PF25145">
    <property type="entry name" value="NfeD1b_N"/>
    <property type="match status" value="1"/>
</dbReference>
<dbReference type="GO" id="GO:0016020">
    <property type="term" value="C:membrane"/>
    <property type="evidence" value="ECO:0007669"/>
    <property type="project" value="UniProtKB-SubCell"/>
</dbReference>
<evidence type="ECO:0000313" key="9">
    <source>
        <dbReference type="EMBL" id="HDD43538.1"/>
    </source>
</evidence>
<dbReference type="InterPro" id="IPR002810">
    <property type="entry name" value="NfeD-like_C"/>
</dbReference>
<dbReference type="SUPFAM" id="SSF141322">
    <property type="entry name" value="NfeD domain-like"/>
    <property type="match status" value="1"/>
</dbReference>
<dbReference type="InterPro" id="IPR029045">
    <property type="entry name" value="ClpP/crotonase-like_dom_sf"/>
</dbReference>
<dbReference type="InterPro" id="IPR052165">
    <property type="entry name" value="Membrane_assoc_protease"/>
</dbReference>
<gene>
    <name evidence="9" type="ORF">ENG63_01560</name>
</gene>
<feature type="transmembrane region" description="Helical" evidence="5">
    <location>
        <begin position="229"/>
        <end position="249"/>
    </location>
</feature>
<dbReference type="Pfam" id="PF24961">
    <property type="entry name" value="NfeD_membrane"/>
    <property type="match status" value="1"/>
</dbReference>
<dbReference type="InterPro" id="IPR056739">
    <property type="entry name" value="NfeD_membrane"/>
</dbReference>
<feature type="transmembrane region" description="Helical" evidence="5">
    <location>
        <begin position="335"/>
        <end position="355"/>
    </location>
</feature>
<protein>
    <submittedName>
        <fullName evidence="9">Nodulation protein NfeD</fullName>
    </submittedName>
</protein>
<evidence type="ECO:0000256" key="3">
    <source>
        <dbReference type="ARBA" id="ARBA00022989"/>
    </source>
</evidence>
<feature type="domain" description="NfeD-like C-terminal" evidence="6">
    <location>
        <begin position="367"/>
        <end position="423"/>
    </location>
</feature>
<comment type="caution">
    <text evidence="9">The sequence shown here is derived from an EMBL/GenBank/DDBJ whole genome shotgun (WGS) entry which is preliminary data.</text>
</comment>
<comment type="subcellular location">
    <subcellularLocation>
        <location evidence="1">Membrane</location>
        <topology evidence="1">Multi-pass membrane protein</topology>
    </subcellularLocation>
</comment>
<proteinExistence type="predicted"/>
<evidence type="ECO:0000259" key="7">
    <source>
        <dbReference type="Pfam" id="PF24961"/>
    </source>
</evidence>
<feature type="transmembrane region" description="Helical" evidence="5">
    <location>
        <begin position="303"/>
        <end position="323"/>
    </location>
</feature>
<sequence>MKKYIILTVFIILIFPASVLTKEVYFLEIEEIISPAVVELILSTLEKAKTHKPECVIIQLDTPGGLANSMYKIVKIILNSPIPVVVYVAPSGARAASAGAIITIAAHIAAMAPGTNIGAAHPVNLGGKTSKEMTEKIVNDMVAYVKSIALKRNRNAKIAEKMVKKSISLTAKEALKVNIVDIVADSFSELLEKINGKKVSTVLGKKIIKTKDCNVIEIKGGIRYEILRILSNPNIAYLLMMIGLAGLYFELAHPGVVLPGVIGAISLVLAFFAFQVLPVNYAGVLLILLGIIFFILELKITSYGLLTIAAIFCYALGSLMLFHEAPGYFHISWSVLWPTLLFISLFFIGVMGLVVKAQRARVKIGKESLIGEIGEVVEAISPGSLGKVFVHGEYWNAESEEHISKKEKVKIIDVKGLKLKVKKIKNGGSYV</sequence>
<dbReference type="Gene3D" id="2.40.50.140">
    <property type="entry name" value="Nucleic acid-binding proteins"/>
    <property type="match status" value="1"/>
</dbReference>
<evidence type="ECO:0000256" key="4">
    <source>
        <dbReference type="ARBA" id="ARBA00023136"/>
    </source>
</evidence>
<evidence type="ECO:0000259" key="8">
    <source>
        <dbReference type="Pfam" id="PF25145"/>
    </source>
</evidence>
<evidence type="ECO:0000256" key="2">
    <source>
        <dbReference type="ARBA" id="ARBA00022692"/>
    </source>
</evidence>
<dbReference type="AlphaFoldDB" id="A0A7C0Y3J8"/>
<feature type="transmembrane region" description="Helical" evidence="5">
    <location>
        <begin position="279"/>
        <end position="296"/>
    </location>
</feature>
<dbReference type="SUPFAM" id="SSF52096">
    <property type="entry name" value="ClpP/crotonase"/>
    <property type="match status" value="1"/>
</dbReference>
<organism evidence="9">
    <name type="scientific">Desulfofervidus auxilii</name>
    <dbReference type="NCBI Taxonomy" id="1621989"/>
    <lineage>
        <taxon>Bacteria</taxon>
        <taxon>Pseudomonadati</taxon>
        <taxon>Thermodesulfobacteriota</taxon>
        <taxon>Candidatus Desulfofervidia</taxon>
        <taxon>Candidatus Desulfofervidales</taxon>
        <taxon>Candidatus Desulfofervidaceae</taxon>
        <taxon>Candidatus Desulfofervidus</taxon>
    </lineage>
</organism>
<reference evidence="9" key="1">
    <citation type="journal article" date="2020" name="mSystems">
        <title>Genome- and Community-Level Interaction Insights into Carbon Utilization and Element Cycling Functions of Hydrothermarchaeota in Hydrothermal Sediment.</title>
        <authorList>
            <person name="Zhou Z."/>
            <person name="Liu Y."/>
            <person name="Xu W."/>
            <person name="Pan J."/>
            <person name="Luo Z.H."/>
            <person name="Li M."/>
        </authorList>
    </citation>
    <scope>NUCLEOTIDE SEQUENCE [LARGE SCALE GENOMIC DNA]</scope>
    <source>
        <strain evidence="9">HyVt-233</strain>
    </source>
</reference>